<dbReference type="Pfam" id="PF24758">
    <property type="entry name" value="LRR_At5g56370"/>
    <property type="match status" value="1"/>
</dbReference>
<reference evidence="3 4" key="2">
    <citation type="submission" date="2024-10" db="EMBL/GenBank/DDBJ databases">
        <authorList>
            <person name="Ryan C."/>
        </authorList>
    </citation>
    <scope>NUCLEOTIDE SEQUENCE [LARGE SCALE GENOMIC DNA]</scope>
</reference>
<dbReference type="Gene3D" id="3.80.10.10">
    <property type="entry name" value="Ribonuclease Inhibitor"/>
    <property type="match status" value="1"/>
</dbReference>
<evidence type="ECO:0008006" key="5">
    <source>
        <dbReference type="Google" id="ProtNLM"/>
    </source>
</evidence>
<dbReference type="InterPro" id="IPR032675">
    <property type="entry name" value="LRR_dom_sf"/>
</dbReference>
<dbReference type="SUPFAM" id="SSF52047">
    <property type="entry name" value="RNI-like"/>
    <property type="match status" value="1"/>
</dbReference>
<evidence type="ECO:0000313" key="4">
    <source>
        <dbReference type="Proteomes" id="UP001497457"/>
    </source>
</evidence>
<dbReference type="Proteomes" id="UP001497457">
    <property type="component" value="Chromosome 29rd"/>
</dbReference>
<organism evidence="3 4">
    <name type="scientific">Urochloa decumbens</name>
    <dbReference type="NCBI Taxonomy" id="240449"/>
    <lineage>
        <taxon>Eukaryota</taxon>
        <taxon>Viridiplantae</taxon>
        <taxon>Streptophyta</taxon>
        <taxon>Embryophyta</taxon>
        <taxon>Tracheophyta</taxon>
        <taxon>Spermatophyta</taxon>
        <taxon>Magnoliopsida</taxon>
        <taxon>Liliopsida</taxon>
        <taxon>Poales</taxon>
        <taxon>Poaceae</taxon>
        <taxon>PACMAD clade</taxon>
        <taxon>Panicoideae</taxon>
        <taxon>Panicodae</taxon>
        <taxon>Paniceae</taxon>
        <taxon>Melinidinae</taxon>
        <taxon>Urochloa</taxon>
    </lineage>
</organism>
<dbReference type="InterPro" id="IPR036047">
    <property type="entry name" value="F-box-like_dom_sf"/>
</dbReference>
<dbReference type="InterPro" id="IPR053197">
    <property type="entry name" value="F-box_SCFL_complex_component"/>
</dbReference>
<sequence>MEASVAGLFSSLPEEHQDEILRRLPLPDAVRTSALSRAWRRRWESVPGLALSFPNGTPPGVVDGVLLCHTGGAVSSFAFIVDNASASHAGRWLVALSRRGVQSIDLRRPRPYPRILSRRRPPTLHSSIFSCAHLVSLHLQEFCLPPLPVGFAGFPVLEDLYLSEIKLPPNREGQLQAIIHGSPLLRVLYLEYVQDPVGGCVIQAPNLHSLTFISSENKGWRFGELPCLDACICYVDEYDEDEQDFGELLARVAQVEELTLHLPWCTEWENGVNVHMAPITFYNLKSLELSIAFDCMSQMLVMFSLLKSSPNLDKLKVQFRKYEEEFEHGELLSAQWTNGMCSNLQDVEILSFDYYLPMDFIKLILSKASRLRTLSLEATRLESSAVSQDDRINEILTCTRASAESQVLFKMHDEFEYIHFGRSLLDY</sequence>
<dbReference type="Pfam" id="PF00646">
    <property type="entry name" value="F-box"/>
    <property type="match status" value="1"/>
</dbReference>
<keyword evidence="4" id="KW-1185">Reference proteome</keyword>
<dbReference type="SUPFAM" id="SSF81383">
    <property type="entry name" value="F-box domain"/>
    <property type="match status" value="1"/>
</dbReference>
<evidence type="ECO:0000313" key="3">
    <source>
        <dbReference type="EMBL" id="CAL5014790.1"/>
    </source>
</evidence>
<dbReference type="EMBL" id="OZ075139">
    <property type="protein sequence ID" value="CAL5014790.1"/>
    <property type="molecule type" value="Genomic_DNA"/>
</dbReference>
<evidence type="ECO:0000259" key="1">
    <source>
        <dbReference type="Pfam" id="PF00646"/>
    </source>
</evidence>
<feature type="domain" description="F-box/LRR-repeat protein 15/At3g58940/PEG3-like LRR" evidence="2">
    <location>
        <begin position="91"/>
        <end position="317"/>
    </location>
</feature>
<protein>
    <recommendedName>
        <fullName evidence="5">F-box domain-containing protein</fullName>
    </recommendedName>
</protein>
<dbReference type="InterPro" id="IPR055411">
    <property type="entry name" value="LRR_FXL15/At3g58940/PEG3-like"/>
</dbReference>
<gene>
    <name evidence="3" type="ORF">URODEC1_LOCUS72173</name>
</gene>
<accession>A0ABC9C4P8</accession>
<dbReference type="PANTHER" id="PTHR34223:SF51">
    <property type="entry name" value="OS06G0556300 PROTEIN"/>
    <property type="match status" value="1"/>
</dbReference>
<feature type="domain" description="F-box" evidence="1">
    <location>
        <begin position="9"/>
        <end position="46"/>
    </location>
</feature>
<dbReference type="AlphaFoldDB" id="A0ABC9C4P8"/>
<proteinExistence type="predicted"/>
<dbReference type="PANTHER" id="PTHR34223">
    <property type="entry name" value="OS11G0201299 PROTEIN"/>
    <property type="match status" value="1"/>
</dbReference>
<dbReference type="InterPro" id="IPR001810">
    <property type="entry name" value="F-box_dom"/>
</dbReference>
<evidence type="ECO:0000259" key="2">
    <source>
        <dbReference type="Pfam" id="PF24758"/>
    </source>
</evidence>
<name>A0ABC9C4P8_9POAL</name>
<reference evidence="4" key="1">
    <citation type="submission" date="2024-06" db="EMBL/GenBank/DDBJ databases">
        <authorList>
            <person name="Ryan C."/>
        </authorList>
    </citation>
    <scope>NUCLEOTIDE SEQUENCE [LARGE SCALE GENOMIC DNA]</scope>
</reference>